<evidence type="ECO:0000313" key="9">
    <source>
        <dbReference type="Proteomes" id="UP001161247"/>
    </source>
</evidence>
<evidence type="ECO:0000256" key="4">
    <source>
        <dbReference type="ARBA" id="ARBA00023157"/>
    </source>
</evidence>
<dbReference type="Pfam" id="PF00190">
    <property type="entry name" value="Cupin_1"/>
    <property type="match status" value="2"/>
</dbReference>
<dbReference type="CDD" id="cd02243">
    <property type="entry name" value="cupin_11S_legumin_C"/>
    <property type="match status" value="1"/>
</dbReference>
<dbReference type="InterPro" id="IPR050253">
    <property type="entry name" value="Seed_Storage-Functional"/>
</dbReference>
<feature type="region of interest" description="Disordered" evidence="5">
    <location>
        <begin position="120"/>
        <end position="159"/>
    </location>
</feature>
<proteinExistence type="inferred from homology"/>
<name>A0AAV1DLR2_OLDCO</name>
<dbReference type="InterPro" id="IPR006044">
    <property type="entry name" value="11S_seedstore_pln"/>
</dbReference>
<dbReference type="SUPFAM" id="SSF51182">
    <property type="entry name" value="RmlC-like cupins"/>
    <property type="match status" value="1"/>
</dbReference>
<feature type="region of interest" description="Disordered" evidence="5">
    <location>
        <begin position="297"/>
        <end position="319"/>
    </location>
</feature>
<gene>
    <name evidence="8" type="ORF">OLC1_LOCUS15901</name>
</gene>
<dbReference type="GO" id="GO:0045735">
    <property type="term" value="F:nutrient reservoir activity"/>
    <property type="evidence" value="ECO:0007669"/>
    <property type="project" value="UniProtKB-KW"/>
</dbReference>
<evidence type="ECO:0000256" key="5">
    <source>
        <dbReference type="SAM" id="MobiDB-lite"/>
    </source>
</evidence>
<evidence type="ECO:0000259" key="7">
    <source>
        <dbReference type="SMART" id="SM00835"/>
    </source>
</evidence>
<organism evidence="8 9">
    <name type="scientific">Oldenlandia corymbosa var. corymbosa</name>
    <dbReference type="NCBI Taxonomy" id="529605"/>
    <lineage>
        <taxon>Eukaryota</taxon>
        <taxon>Viridiplantae</taxon>
        <taxon>Streptophyta</taxon>
        <taxon>Embryophyta</taxon>
        <taxon>Tracheophyta</taxon>
        <taxon>Spermatophyta</taxon>
        <taxon>Magnoliopsida</taxon>
        <taxon>eudicotyledons</taxon>
        <taxon>Gunneridae</taxon>
        <taxon>Pentapetalae</taxon>
        <taxon>asterids</taxon>
        <taxon>lamiids</taxon>
        <taxon>Gentianales</taxon>
        <taxon>Rubiaceae</taxon>
        <taxon>Rubioideae</taxon>
        <taxon>Spermacoceae</taxon>
        <taxon>Hedyotis-Oldenlandia complex</taxon>
        <taxon>Oldenlandia</taxon>
    </lineage>
</organism>
<comment type="similarity">
    <text evidence="1">Belongs to the 11S seed storage protein (globulins) family.</text>
</comment>
<reference evidence="8" key="1">
    <citation type="submission" date="2023-03" db="EMBL/GenBank/DDBJ databases">
        <authorList>
            <person name="Julca I."/>
        </authorList>
    </citation>
    <scope>NUCLEOTIDE SEQUENCE</scope>
</reference>
<evidence type="ECO:0000313" key="8">
    <source>
        <dbReference type="EMBL" id="CAI9107637.1"/>
    </source>
</evidence>
<keyword evidence="4" id="KW-1015">Disulfide bond</keyword>
<protein>
    <submittedName>
        <fullName evidence="8">OLC1v1007039C1</fullName>
    </submittedName>
</protein>
<dbReference type="PRINTS" id="PR00439">
    <property type="entry name" value="11SGLOBULIN"/>
</dbReference>
<keyword evidence="9" id="KW-1185">Reference proteome</keyword>
<keyword evidence="6" id="KW-0732">Signal</keyword>
<evidence type="ECO:0000256" key="1">
    <source>
        <dbReference type="ARBA" id="ARBA00007178"/>
    </source>
</evidence>
<accession>A0AAV1DLR2</accession>
<dbReference type="Proteomes" id="UP001161247">
    <property type="component" value="Chromosome 5"/>
</dbReference>
<feature type="region of interest" description="Disordered" evidence="5">
    <location>
        <begin position="222"/>
        <end position="245"/>
    </location>
</feature>
<dbReference type="CDD" id="cd02242">
    <property type="entry name" value="cupin_11S_legumin_N"/>
    <property type="match status" value="1"/>
</dbReference>
<feature type="chain" id="PRO_5043370645" evidence="6">
    <location>
        <begin position="19"/>
        <end position="503"/>
    </location>
</feature>
<dbReference type="EMBL" id="OX459122">
    <property type="protein sequence ID" value="CAI9107637.1"/>
    <property type="molecule type" value="Genomic_DNA"/>
</dbReference>
<dbReference type="InterPro" id="IPR011051">
    <property type="entry name" value="RmlC_Cupin_sf"/>
</dbReference>
<dbReference type="InterPro" id="IPR006045">
    <property type="entry name" value="Cupin_1"/>
</dbReference>
<dbReference type="InterPro" id="IPR014710">
    <property type="entry name" value="RmlC-like_jellyroll"/>
</dbReference>
<keyword evidence="3" id="KW-0708">Seed storage protein</keyword>
<dbReference type="Gene3D" id="2.60.120.10">
    <property type="entry name" value="Jelly Rolls"/>
    <property type="match status" value="2"/>
</dbReference>
<dbReference type="AlphaFoldDB" id="A0AAV1DLR2"/>
<dbReference type="PANTHER" id="PTHR31189:SF54">
    <property type="entry name" value="11S GLOBULIN SEED STORAGE PROTEIN 2-LIKE"/>
    <property type="match status" value="1"/>
</dbReference>
<feature type="domain" description="Cupin type-1" evidence="7">
    <location>
        <begin position="331"/>
        <end position="480"/>
    </location>
</feature>
<evidence type="ECO:0000256" key="3">
    <source>
        <dbReference type="ARBA" id="ARBA00023129"/>
    </source>
</evidence>
<dbReference type="PANTHER" id="PTHR31189">
    <property type="entry name" value="OS03G0336100 PROTEIN-RELATED"/>
    <property type="match status" value="1"/>
</dbReference>
<keyword evidence="2" id="KW-0758">Storage protein</keyword>
<dbReference type="SMART" id="SM00835">
    <property type="entry name" value="Cupin_1"/>
    <property type="match status" value="2"/>
</dbReference>
<evidence type="ECO:0000256" key="6">
    <source>
        <dbReference type="SAM" id="SignalP"/>
    </source>
</evidence>
<feature type="signal peptide" evidence="6">
    <location>
        <begin position="1"/>
        <end position="18"/>
    </location>
</feature>
<sequence>MGALKLLLALFLTVFVSAAIGLRTPQLSQSQQCRLQRLTSSQPSQRFESEGGHFELWNQNEQQFQCAGVAPIRVTIRPNSVHLPSYHPTPKLVYVVQGRGLMGLHVPGCAETFSSYSQQQQGQQQQQPWEQQGQQGQEQYPWEQGQGQGQFQGQQSDQNQKVRYIRQGDVIAIPAGAAHWCANHDNQQNLVVVSVNDLNHVQNQLDQNLRVFYIGGGQQQQQFGQQRGQQGQQQQPGQQWQGQQQPQFGNIVRGFDSELLAEAMNVPVDTIRKMQREDERGFIVRAQGLERIIRPTKQEEQQQWGGQGGQQQQGGQDNGLEESYCTLKIHTNVDQFGEADVYTRQAGRLTVVDRHKLPFLNYMDMSLEKGQLHPNALISPHWTKTGHSIIYVVRGDAQVETVNYNGQAIMNDRVNQGDMFVVPQFFVSTFRAGQNGFEWVAIKTTGNPKLNPVSGYTSTIRALPLDVLTHSYQISPADAQQLKLNSGGHSILLPSSQSRQGPY</sequence>
<feature type="domain" description="Cupin type-1" evidence="7">
    <location>
        <begin position="36"/>
        <end position="272"/>
    </location>
</feature>
<evidence type="ECO:0000256" key="2">
    <source>
        <dbReference type="ARBA" id="ARBA00022761"/>
    </source>
</evidence>